<name>A0A126UWC7_9RHOB</name>
<dbReference type="AlphaFoldDB" id="A0A126UWC7"/>
<keyword evidence="1" id="KW-0472">Membrane</keyword>
<dbReference type="KEGG" id="hat:RC74_01000"/>
<evidence type="ECO:0000256" key="1">
    <source>
        <dbReference type="SAM" id="Phobius"/>
    </source>
</evidence>
<evidence type="ECO:0000313" key="2">
    <source>
        <dbReference type="EMBL" id="AML50045.1"/>
    </source>
</evidence>
<accession>A0A126UWC7</accession>
<sequence length="59" mass="6253">MIEYTQNAFSNPKVVKAFDWSVFAGGMVSLVFAIAMTIMGDGETQNAGAHLNGETLASL</sequence>
<dbReference type="Proteomes" id="UP000070371">
    <property type="component" value="Chromosome"/>
</dbReference>
<gene>
    <name evidence="2" type="ORF">RC74_01000</name>
</gene>
<keyword evidence="1" id="KW-1133">Transmembrane helix</keyword>
<feature type="transmembrane region" description="Helical" evidence="1">
    <location>
        <begin position="20"/>
        <end position="39"/>
    </location>
</feature>
<keyword evidence="1" id="KW-0812">Transmembrane</keyword>
<proteinExistence type="predicted"/>
<dbReference type="RefSeq" id="WP_039004366.1">
    <property type="nucleotide sequence ID" value="NZ_CP014327.1"/>
</dbReference>
<protein>
    <submittedName>
        <fullName evidence="2">Uncharacterized protein</fullName>
    </submittedName>
</protein>
<dbReference type="EMBL" id="CP014327">
    <property type="protein sequence ID" value="AML50045.1"/>
    <property type="molecule type" value="Genomic_DNA"/>
</dbReference>
<evidence type="ECO:0000313" key="3">
    <source>
        <dbReference type="Proteomes" id="UP000070371"/>
    </source>
</evidence>
<reference evidence="2 3" key="1">
    <citation type="submission" date="2016-02" db="EMBL/GenBank/DDBJ databases">
        <title>Complete genome sequence of Halocynthiibacter arcticus PAMC 20958t from arctic marine sediment.</title>
        <authorList>
            <person name="Lee Y.M."/>
            <person name="Baek K."/>
            <person name="Lee H.K."/>
            <person name="Shin S.C."/>
        </authorList>
    </citation>
    <scope>NUCLEOTIDE SEQUENCE [LARGE SCALE GENOMIC DNA]</scope>
    <source>
        <strain evidence="2">PAMC 20958</strain>
    </source>
</reference>
<organism evidence="2 3">
    <name type="scientific">Falsihalocynthiibacter arcticus</name>
    <dbReference type="NCBI Taxonomy" id="1579316"/>
    <lineage>
        <taxon>Bacteria</taxon>
        <taxon>Pseudomonadati</taxon>
        <taxon>Pseudomonadota</taxon>
        <taxon>Alphaproteobacteria</taxon>
        <taxon>Rhodobacterales</taxon>
        <taxon>Roseobacteraceae</taxon>
        <taxon>Falsihalocynthiibacter</taxon>
    </lineage>
</organism>
<keyword evidence="3" id="KW-1185">Reference proteome</keyword>